<dbReference type="InterPro" id="IPR036597">
    <property type="entry name" value="Fido-like_dom_sf"/>
</dbReference>
<dbReference type="SUPFAM" id="SSF46785">
    <property type="entry name" value="Winged helix' DNA-binding domain"/>
    <property type="match status" value="1"/>
</dbReference>
<name>A0A0F9ZTP3_9BACT</name>
<evidence type="ECO:0000256" key="2">
    <source>
        <dbReference type="PIRSR" id="PIRSR640198-2"/>
    </source>
</evidence>
<organism evidence="5 6">
    <name type="scientific">Candidatus Woesebacteria bacterium GW2011_GWA2_33_28</name>
    <dbReference type="NCBI Taxonomy" id="1618561"/>
    <lineage>
        <taxon>Bacteria</taxon>
        <taxon>Candidatus Woeseibacteriota</taxon>
    </lineage>
</organism>
<protein>
    <submittedName>
        <fullName evidence="5">Fic family protein</fullName>
    </submittedName>
</protein>
<keyword evidence="2" id="KW-0067">ATP-binding</keyword>
<dbReference type="Gene3D" id="1.10.3290.10">
    <property type="entry name" value="Fido-like domain"/>
    <property type="match status" value="1"/>
</dbReference>
<dbReference type="InterPro" id="IPR003812">
    <property type="entry name" value="Fido"/>
</dbReference>
<dbReference type="PROSITE" id="PS51459">
    <property type="entry name" value="FIDO"/>
    <property type="match status" value="1"/>
</dbReference>
<dbReference type="PANTHER" id="PTHR13504">
    <property type="entry name" value="FIDO DOMAIN-CONTAINING PROTEIN DDB_G0283145"/>
    <property type="match status" value="1"/>
</dbReference>
<dbReference type="PANTHER" id="PTHR13504:SF38">
    <property type="entry name" value="FIDO DOMAIN-CONTAINING PROTEIN"/>
    <property type="match status" value="1"/>
</dbReference>
<evidence type="ECO:0000313" key="6">
    <source>
        <dbReference type="Proteomes" id="UP000033995"/>
    </source>
</evidence>
<dbReference type="Pfam" id="PF02661">
    <property type="entry name" value="Fic"/>
    <property type="match status" value="1"/>
</dbReference>
<gene>
    <name evidence="5" type="ORF">UR38_C0003G0063</name>
</gene>
<dbReference type="GO" id="GO:0005524">
    <property type="term" value="F:ATP binding"/>
    <property type="evidence" value="ECO:0007669"/>
    <property type="project" value="UniProtKB-KW"/>
</dbReference>
<reference evidence="5 6" key="1">
    <citation type="journal article" date="2015" name="Nature">
        <title>rRNA introns, odd ribosomes, and small enigmatic genomes across a large radiation of phyla.</title>
        <authorList>
            <person name="Brown C.T."/>
            <person name="Hug L.A."/>
            <person name="Thomas B.C."/>
            <person name="Sharon I."/>
            <person name="Castelle C.J."/>
            <person name="Singh A."/>
            <person name="Wilkins M.J."/>
            <person name="Williams K.H."/>
            <person name="Banfield J.F."/>
        </authorList>
    </citation>
    <scope>NUCLEOTIDE SEQUENCE [LARGE SCALE GENOMIC DNA]</scope>
</reference>
<dbReference type="Proteomes" id="UP000033995">
    <property type="component" value="Unassembled WGS sequence"/>
</dbReference>
<evidence type="ECO:0000313" key="5">
    <source>
        <dbReference type="EMBL" id="KKP47658.1"/>
    </source>
</evidence>
<feature type="binding site" evidence="2">
    <location>
        <begin position="194"/>
        <end position="201"/>
    </location>
    <ligand>
        <name>ATP</name>
        <dbReference type="ChEBI" id="CHEBI:30616"/>
    </ligand>
</feature>
<feature type="active site" evidence="1">
    <location>
        <position position="190"/>
    </location>
</feature>
<dbReference type="InterPro" id="IPR036388">
    <property type="entry name" value="WH-like_DNA-bd_sf"/>
</dbReference>
<dbReference type="Gene3D" id="1.10.10.10">
    <property type="entry name" value="Winged helix-like DNA-binding domain superfamily/Winged helix DNA-binding domain"/>
    <property type="match status" value="1"/>
</dbReference>
<comment type="caution">
    <text evidence="5">The sequence shown here is derived from an EMBL/GenBank/DDBJ whole genome shotgun (WGS) entry which is preliminary data.</text>
</comment>
<dbReference type="InterPro" id="IPR036390">
    <property type="entry name" value="WH_DNA-bd_sf"/>
</dbReference>
<proteinExistence type="predicted"/>
<dbReference type="AlphaFoldDB" id="A0A0F9ZTP3"/>
<evidence type="ECO:0000256" key="1">
    <source>
        <dbReference type="PIRSR" id="PIRSR640198-1"/>
    </source>
</evidence>
<dbReference type="InterPro" id="IPR040198">
    <property type="entry name" value="Fido_containing"/>
</dbReference>
<keyword evidence="2" id="KW-0547">Nucleotide-binding</keyword>
<dbReference type="SUPFAM" id="SSF140931">
    <property type="entry name" value="Fic-like"/>
    <property type="match status" value="1"/>
</dbReference>
<accession>A0A0F9ZTP3</accession>
<sequence length="344" mass="39598">MFKPKYQITNKILSDLTKIVEIKSLVEKSNITPAREIFLKKIATIGMTHSSTSIEGNTLDEYQVRMLADGEKVVADNKQILEVENYLKSLELIDKIHESKKSFGEKEILDIHKSVTTGLIDKNKVGVFRCGPVYIMNISLFGHRELVYTPPKFNKVESLIKDLLEWMNEEDGIHPIIKAGIFHYQYVSIHPFTDGNGRSTRLLTLLYLYQKGYVFKKSMILDNFYNNDRKRYYQNLQTGVDFKSRENADLTNWLEYFTEGFLFEAQKVKDLILSFSKKSKASVVLNKDELKIVDFVVNLGKITSDEVVNILSVPKRTAQDKLKKLVDLKVLKKKGSGPNTYYIT</sequence>
<evidence type="ECO:0000259" key="4">
    <source>
        <dbReference type="PROSITE" id="PS51459"/>
    </source>
</evidence>
<feature type="binding site" evidence="2">
    <location>
        <begin position="232"/>
        <end position="233"/>
    </location>
    <ligand>
        <name>ATP</name>
        <dbReference type="ChEBI" id="CHEBI:30616"/>
    </ligand>
</feature>
<feature type="domain" description="Fido" evidence="4">
    <location>
        <begin position="103"/>
        <end position="256"/>
    </location>
</feature>
<feature type="site" description="Important for autoinhibition of adenylyltransferase activity" evidence="3">
    <location>
        <position position="55"/>
    </location>
</feature>
<evidence type="ECO:0000256" key="3">
    <source>
        <dbReference type="PIRSR" id="PIRSR640198-3"/>
    </source>
</evidence>
<dbReference type="EMBL" id="LBOZ01000003">
    <property type="protein sequence ID" value="KKP47658.1"/>
    <property type="molecule type" value="Genomic_DNA"/>
</dbReference>